<gene>
    <name evidence="13" type="primary">obgE</name>
    <name evidence="9" type="synonym">obg</name>
    <name evidence="13" type="ORF">IAA66_00120</name>
</gene>
<feature type="binding site" evidence="9">
    <location>
        <begin position="280"/>
        <end position="283"/>
    </location>
    <ligand>
        <name>GTP</name>
        <dbReference type="ChEBI" id="CHEBI:37565"/>
    </ligand>
</feature>
<dbReference type="InterPro" id="IPR036726">
    <property type="entry name" value="GTP1_OBG_dom_sf"/>
</dbReference>
<feature type="binding site" evidence="9">
    <location>
        <position position="172"/>
    </location>
    <ligand>
        <name>Mg(2+)</name>
        <dbReference type="ChEBI" id="CHEBI:18420"/>
    </ligand>
</feature>
<protein>
    <recommendedName>
        <fullName evidence="9">GTPase Obg</fullName>
        <ecNumber evidence="9">3.6.5.-</ecNumber>
    </recommendedName>
    <alternativeName>
        <fullName evidence="9">GTP-binding protein Obg</fullName>
    </alternativeName>
</protein>
<evidence type="ECO:0000256" key="6">
    <source>
        <dbReference type="ARBA" id="ARBA00022801"/>
    </source>
</evidence>
<dbReference type="PROSITE" id="PS51881">
    <property type="entry name" value="OCT"/>
    <property type="match status" value="1"/>
</dbReference>
<feature type="binding site" evidence="9">
    <location>
        <begin position="211"/>
        <end position="214"/>
    </location>
    <ligand>
        <name>GTP</name>
        <dbReference type="ChEBI" id="CHEBI:37565"/>
    </ligand>
</feature>
<dbReference type="HAMAP" id="MF_01454">
    <property type="entry name" value="GTPase_Obg"/>
    <property type="match status" value="1"/>
</dbReference>
<dbReference type="GO" id="GO:0042254">
    <property type="term" value="P:ribosome biogenesis"/>
    <property type="evidence" value="ECO:0007669"/>
    <property type="project" value="UniProtKB-UniRule"/>
</dbReference>
<proteinExistence type="inferred from homology"/>
<dbReference type="GO" id="GO:0005737">
    <property type="term" value="C:cytoplasm"/>
    <property type="evidence" value="ECO:0007669"/>
    <property type="project" value="UniProtKB-SubCell"/>
</dbReference>
<dbReference type="InterPro" id="IPR014100">
    <property type="entry name" value="GTP-bd_Obg/CgtA"/>
</dbReference>
<dbReference type="InterPro" id="IPR036346">
    <property type="entry name" value="GTP-bd_prot_GTP1/OBG_C_sf"/>
</dbReference>
<dbReference type="PROSITE" id="PS00905">
    <property type="entry name" value="GTP1_OBG"/>
    <property type="match status" value="1"/>
</dbReference>
<dbReference type="Gene3D" id="2.70.210.12">
    <property type="entry name" value="GTP1/OBG domain"/>
    <property type="match status" value="1"/>
</dbReference>
<accession>A0A9D0YTI5</accession>
<evidence type="ECO:0000313" key="14">
    <source>
        <dbReference type="Proteomes" id="UP000886819"/>
    </source>
</evidence>
<dbReference type="PRINTS" id="PR00326">
    <property type="entry name" value="GTP1OBG"/>
</dbReference>
<comment type="subunit">
    <text evidence="9">Monomer.</text>
</comment>
<keyword evidence="4 9" id="KW-0479">Metal-binding</keyword>
<dbReference type="Gene3D" id="3.30.300.350">
    <property type="entry name" value="GTP-binding protein OBG, C-terminal domain"/>
    <property type="match status" value="1"/>
</dbReference>
<evidence type="ECO:0000313" key="13">
    <source>
        <dbReference type="EMBL" id="HIQ61976.1"/>
    </source>
</evidence>
<evidence type="ECO:0000259" key="12">
    <source>
        <dbReference type="PROSITE" id="PS51883"/>
    </source>
</evidence>
<evidence type="ECO:0000256" key="2">
    <source>
        <dbReference type="ARBA" id="ARBA00007699"/>
    </source>
</evidence>
<feature type="binding site" evidence="9">
    <location>
        <begin position="165"/>
        <end position="172"/>
    </location>
    <ligand>
        <name>GTP</name>
        <dbReference type="ChEBI" id="CHEBI:37565"/>
    </ligand>
</feature>
<feature type="domain" description="OCT" evidence="11">
    <location>
        <begin position="344"/>
        <end position="421"/>
    </location>
</feature>
<dbReference type="NCBIfam" id="TIGR02729">
    <property type="entry name" value="Obg_CgtA"/>
    <property type="match status" value="1"/>
</dbReference>
<dbReference type="InterPro" id="IPR027417">
    <property type="entry name" value="P-loop_NTPase"/>
</dbReference>
<comment type="cofactor">
    <cofactor evidence="1 9">
        <name>Mg(2+)</name>
        <dbReference type="ChEBI" id="CHEBI:18420"/>
    </cofactor>
</comment>
<name>A0A9D0YTI5_9FIRM</name>
<comment type="subcellular location">
    <subcellularLocation>
        <location evidence="9">Cytoplasm</location>
    </subcellularLocation>
</comment>
<dbReference type="GO" id="GO:0005525">
    <property type="term" value="F:GTP binding"/>
    <property type="evidence" value="ECO:0007669"/>
    <property type="project" value="UniProtKB-UniRule"/>
</dbReference>
<feature type="domain" description="Obg" evidence="12">
    <location>
        <begin position="1"/>
        <end position="158"/>
    </location>
</feature>
<dbReference type="InterPro" id="IPR045086">
    <property type="entry name" value="OBG_GTPase"/>
</dbReference>
<keyword evidence="3 9" id="KW-0963">Cytoplasm</keyword>
<keyword evidence="6 9" id="KW-0378">Hydrolase</keyword>
<dbReference type="PROSITE" id="PS51883">
    <property type="entry name" value="OBG"/>
    <property type="match status" value="1"/>
</dbReference>
<dbReference type="EMBL" id="DVFI01000002">
    <property type="protein sequence ID" value="HIQ61976.1"/>
    <property type="molecule type" value="Genomic_DNA"/>
</dbReference>
<evidence type="ECO:0000256" key="8">
    <source>
        <dbReference type="ARBA" id="ARBA00023134"/>
    </source>
</evidence>
<dbReference type="InterPro" id="IPR006169">
    <property type="entry name" value="GTP1_OBG_dom"/>
</dbReference>
<feature type="binding site" evidence="9">
    <location>
        <begin position="190"/>
        <end position="194"/>
    </location>
    <ligand>
        <name>GTP</name>
        <dbReference type="ChEBI" id="CHEBI:37565"/>
    </ligand>
</feature>
<sequence length="421" mass="45783">MFVDKARITVKAGNGGNGCVSFHREKFVQNGGPDGGDGGRGGDVVLLADESMHTLMDFRNRRKFVAPAGEDGSSRFRCGKSGEALVIKVPPGTIVRDVQTGRVLADMHVPGERRVLLSGGRGGWGNTHFATPTRQAPNFAKPGEKREMREMELELKSLADVGLVGYPNVGKSTILSVVTSARPKIANYHFTTLAPNLGIVRQYGQDYVIADIPGLVEGAHAGVGLGHAFLRHVERTRLLVHVLDIAGSEGRDPIEDFERINEELCQYGRLAERRQIVAANKTDLPGAQENLERLRAHLAGRDIEIFPVSAATRAGFEPLLRAISRILPTLPAPEPMEDAPAEPDPLPEGDAFTVSVQNGIYYVAGPGAQRLVDSVNFGDEESLNWFHRTLRRLGVIDRLREAGAQEGDTVVLGDMEFDFVE</sequence>
<evidence type="ECO:0000256" key="9">
    <source>
        <dbReference type="HAMAP-Rule" id="MF_01454"/>
    </source>
</evidence>
<dbReference type="InterPro" id="IPR006073">
    <property type="entry name" value="GTP-bd"/>
</dbReference>
<dbReference type="Pfam" id="PF01018">
    <property type="entry name" value="GTP1_OBG"/>
    <property type="match status" value="1"/>
</dbReference>
<dbReference type="FunFam" id="2.70.210.12:FF:000001">
    <property type="entry name" value="GTPase Obg"/>
    <property type="match status" value="1"/>
</dbReference>
<feature type="binding site" evidence="9">
    <location>
        <position position="192"/>
    </location>
    <ligand>
        <name>Mg(2+)</name>
        <dbReference type="ChEBI" id="CHEBI:18420"/>
    </ligand>
</feature>
<dbReference type="NCBIfam" id="NF008954">
    <property type="entry name" value="PRK12296.1"/>
    <property type="match status" value="1"/>
</dbReference>
<evidence type="ECO:0000259" key="11">
    <source>
        <dbReference type="PROSITE" id="PS51881"/>
    </source>
</evidence>
<dbReference type="NCBIfam" id="NF008955">
    <property type="entry name" value="PRK12297.1"/>
    <property type="match status" value="1"/>
</dbReference>
<evidence type="ECO:0000256" key="3">
    <source>
        <dbReference type="ARBA" id="ARBA00022490"/>
    </source>
</evidence>
<dbReference type="Pfam" id="PF09269">
    <property type="entry name" value="DUF1967"/>
    <property type="match status" value="1"/>
</dbReference>
<dbReference type="Gene3D" id="3.40.50.300">
    <property type="entry name" value="P-loop containing nucleotide triphosphate hydrolases"/>
    <property type="match status" value="1"/>
</dbReference>
<dbReference type="SUPFAM" id="SSF102741">
    <property type="entry name" value="Obg GTP-binding protein C-terminal domain"/>
    <property type="match status" value="1"/>
</dbReference>
<dbReference type="InterPro" id="IPR015349">
    <property type="entry name" value="OCT_dom"/>
</dbReference>
<evidence type="ECO:0000259" key="10">
    <source>
        <dbReference type="PROSITE" id="PS51710"/>
    </source>
</evidence>
<evidence type="ECO:0000256" key="5">
    <source>
        <dbReference type="ARBA" id="ARBA00022741"/>
    </source>
</evidence>
<dbReference type="PANTHER" id="PTHR11702">
    <property type="entry name" value="DEVELOPMENTALLY REGULATED GTP-BINDING PROTEIN-RELATED"/>
    <property type="match status" value="1"/>
</dbReference>
<comment type="caution">
    <text evidence="13">The sequence shown here is derived from an EMBL/GenBank/DDBJ whole genome shotgun (WGS) entry which is preliminary data.</text>
</comment>
<feature type="domain" description="OBG-type G" evidence="10">
    <location>
        <begin position="159"/>
        <end position="328"/>
    </location>
</feature>
<dbReference type="Proteomes" id="UP000886819">
    <property type="component" value="Unassembled WGS sequence"/>
</dbReference>
<comment type="similarity">
    <text evidence="2 9">Belongs to the TRAFAC class OBG-HflX-like GTPase superfamily. OBG GTPase family.</text>
</comment>
<dbReference type="NCBIfam" id="TIGR03595">
    <property type="entry name" value="Obg_CgtA_exten"/>
    <property type="match status" value="1"/>
</dbReference>
<dbReference type="CDD" id="cd01898">
    <property type="entry name" value="Obg"/>
    <property type="match status" value="1"/>
</dbReference>
<dbReference type="GO" id="GO:0000287">
    <property type="term" value="F:magnesium ion binding"/>
    <property type="evidence" value="ECO:0007669"/>
    <property type="project" value="InterPro"/>
</dbReference>
<dbReference type="PANTHER" id="PTHR11702:SF31">
    <property type="entry name" value="MITOCHONDRIAL RIBOSOME-ASSOCIATED GTPASE 2"/>
    <property type="match status" value="1"/>
</dbReference>
<keyword evidence="5 9" id="KW-0547">Nucleotide-binding</keyword>
<organism evidence="13 14">
    <name type="scientific">Candidatus Avichristensenella intestinipullorum</name>
    <dbReference type="NCBI Taxonomy" id="2840693"/>
    <lineage>
        <taxon>Bacteria</taxon>
        <taxon>Bacillati</taxon>
        <taxon>Bacillota</taxon>
        <taxon>Clostridia</taxon>
        <taxon>Candidatus Avichristensenella</taxon>
    </lineage>
</organism>
<dbReference type="SUPFAM" id="SSF52540">
    <property type="entry name" value="P-loop containing nucleoside triphosphate hydrolases"/>
    <property type="match status" value="1"/>
</dbReference>
<dbReference type="InterPro" id="IPR006074">
    <property type="entry name" value="GTP1-OBG_CS"/>
</dbReference>
<reference evidence="13" key="2">
    <citation type="journal article" date="2021" name="PeerJ">
        <title>Extensive microbial diversity within the chicken gut microbiome revealed by metagenomics and culture.</title>
        <authorList>
            <person name="Gilroy R."/>
            <person name="Ravi A."/>
            <person name="Getino M."/>
            <person name="Pursley I."/>
            <person name="Horton D.L."/>
            <person name="Alikhan N.F."/>
            <person name="Baker D."/>
            <person name="Gharbi K."/>
            <person name="Hall N."/>
            <person name="Watson M."/>
            <person name="Adriaenssens E.M."/>
            <person name="Foster-Nyarko E."/>
            <person name="Jarju S."/>
            <person name="Secka A."/>
            <person name="Antonio M."/>
            <person name="Oren A."/>
            <person name="Chaudhuri R.R."/>
            <person name="La Ragione R."/>
            <person name="Hildebrand F."/>
            <person name="Pallen M.J."/>
        </authorList>
    </citation>
    <scope>NUCLEOTIDE SEQUENCE</scope>
    <source>
        <strain evidence="13">ChiHile30-977</strain>
    </source>
</reference>
<comment type="function">
    <text evidence="9">An essential GTPase which binds GTP, GDP and possibly (p)ppGpp with moderate affinity, with high nucleotide exchange rates and a fairly low GTP hydrolysis rate. Plays a role in control of the cell cycle, stress response, ribosome biogenesis and in those bacteria that undergo differentiation, in morphogenesis control.</text>
</comment>
<keyword evidence="7 9" id="KW-0460">Magnesium</keyword>
<evidence type="ECO:0000256" key="4">
    <source>
        <dbReference type="ARBA" id="ARBA00022723"/>
    </source>
</evidence>
<dbReference type="NCBIfam" id="NF008956">
    <property type="entry name" value="PRK12299.1"/>
    <property type="match status" value="1"/>
</dbReference>
<reference evidence="13" key="1">
    <citation type="submission" date="2020-10" db="EMBL/GenBank/DDBJ databases">
        <authorList>
            <person name="Gilroy R."/>
        </authorList>
    </citation>
    <scope>NUCLEOTIDE SEQUENCE</scope>
    <source>
        <strain evidence="13">ChiHile30-977</strain>
    </source>
</reference>
<keyword evidence="8 9" id="KW-0342">GTP-binding</keyword>
<feature type="binding site" evidence="9">
    <location>
        <begin position="309"/>
        <end position="311"/>
    </location>
    <ligand>
        <name>GTP</name>
        <dbReference type="ChEBI" id="CHEBI:37565"/>
    </ligand>
</feature>
<dbReference type="Pfam" id="PF01926">
    <property type="entry name" value="MMR_HSR1"/>
    <property type="match status" value="1"/>
</dbReference>
<evidence type="ECO:0000256" key="1">
    <source>
        <dbReference type="ARBA" id="ARBA00001946"/>
    </source>
</evidence>
<evidence type="ECO:0000256" key="7">
    <source>
        <dbReference type="ARBA" id="ARBA00022842"/>
    </source>
</evidence>
<dbReference type="PROSITE" id="PS51710">
    <property type="entry name" value="G_OBG"/>
    <property type="match status" value="1"/>
</dbReference>
<dbReference type="AlphaFoldDB" id="A0A9D0YTI5"/>
<dbReference type="SUPFAM" id="SSF82051">
    <property type="entry name" value="Obg GTP-binding protein N-terminal domain"/>
    <property type="match status" value="1"/>
</dbReference>
<dbReference type="GO" id="GO:0003924">
    <property type="term" value="F:GTPase activity"/>
    <property type="evidence" value="ECO:0007669"/>
    <property type="project" value="UniProtKB-UniRule"/>
</dbReference>
<dbReference type="InterPro" id="IPR031167">
    <property type="entry name" value="G_OBG"/>
</dbReference>
<dbReference type="EC" id="3.6.5.-" evidence="9"/>